<evidence type="ECO:0000259" key="16">
    <source>
        <dbReference type="Pfam" id="PF17432"/>
    </source>
</evidence>
<dbReference type="PANTHER" id="PTHR46322">
    <property type="entry name" value="PUROMYCIN-SENSITIVE AMINOPEPTIDASE"/>
    <property type="match status" value="1"/>
</dbReference>
<dbReference type="Gene3D" id="2.60.40.1840">
    <property type="match status" value="1"/>
</dbReference>
<evidence type="ECO:0000256" key="12">
    <source>
        <dbReference type="ARBA" id="ARBA00029840"/>
    </source>
</evidence>
<name>A0A0C2HRH6_9BACT</name>
<dbReference type="InterPro" id="IPR042097">
    <property type="entry name" value="Aminopeptidase_N-like_N_sf"/>
</dbReference>
<dbReference type="AlphaFoldDB" id="A0A0C2HRH6"/>
<keyword evidence="9" id="KW-0378">Hydrolase</keyword>
<dbReference type="RefSeq" id="WP_040095493.1">
    <property type="nucleotide sequence ID" value="NZ_JWJD01000001.1"/>
</dbReference>
<comment type="function">
    <text evidence="13">Aminopeptidase N is involved in the degradation of intracellular peptides generated by protein breakdown during normal growth as well as in response to nutrient starvation.</text>
</comment>
<dbReference type="Gene3D" id="1.10.390.10">
    <property type="entry name" value="Neutral Protease Domain 2"/>
    <property type="match status" value="1"/>
</dbReference>
<dbReference type="InterPro" id="IPR037144">
    <property type="entry name" value="Peptidase_M1_pepN_C_sf"/>
</dbReference>
<feature type="domain" description="Peptidase M1 alanyl aminopeptidase C-terminal" evidence="16">
    <location>
        <begin position="557"/>
        <end position="879"/>
    </location>
</feature>
<reference evidence="18 19" key="1">
    <citation type="submission" date="2014-12" db="EMBL/GenBank/DDBJ databases">
        <title>Genomes of Geoalkalibacter ferrihydriticus and Geoalkalibacter subterraneus, two haloalkaliphilic metal-reducing members of the Geobacteraceae.</title>
        <authorList>
            <person name="Badalamenti J.P."/>
            <person name="Torres C.I."/>
            <person name="Krajmalnik-Brown R."/>
            <person name="Bond D.R."/>
        </authorList>
    </citation>
    <scope>NUCLEOTIDE SEQUENCE [LARGE SCALE GENOMIC DNA]</scope>
    <source>
        <strain evidence="18 19">DSM 17813</strain>
    </source>
</reference>
<dbReference type="FunFam" id="2.60.40.1840:FF:000001">
    <property type="entry name" value="Aminopeptidase N"/>
    <property type="match status" value="1"/>
</dbReference>
<evidence type="ECO:0000256" key="9">
    <source>
        <dbReference type="ARBA" id="ARBA00022801"/>
    </source>
</evidence>
<keyword evidence="11" id="KW-0482">Metalloprotease</keyword>
<evidence type="ECO:0000256" key="13">
    <source>
        <dbReference type="ARBA" id="ARBA00059739"/>
    </source>
</evidence>
<keyword evidence="10" id="KW-0862">Zinc</keyword>
<evidence type="ECO:0000256" key="7">
    <source>
        <dbReference type="ARBA" id="ARBA00022670"/>
    </source>
</evidence>
<dbReference type="InterPro" id="IPR024601">
    <property type="entry name" value="Peptidase_M1_pepN_C"/>
</dbReference>
<proteinExistence type="inferred from homology"/>
<gene>
    <name evidence="18" type="primary">pepN</name>
    <name evidence="18" type="ORF">GFER_01690</name>
</gene>
<evidence type="ECO:0000256" key="5">
    <source>
        <dbReference type="ARBA" id="ARBA00015611"/>
    </source>
</evidence>
<evidence type="ECO:0000259" key="17">
    <source>
        <dbReference type="Pfam" id="PF17900"/>
    </source>
</evidence>
<dbReference type="NCBIfam" id="TIGR02414">
    <property type="entry name" value="pepN_proteo"/>
    <property type="match status" value="1"/>
</dbReference>
<dbReference type="Pfam" id="PF11940">
    <property type="entry name" value="DUF3458"/>
    <property type="match status" value="1"/>
</dbReference>
<dbReference type="InterPro" id="IPR045357">
    <property type="entry name" value="Aminopeptidase_N-like_N"/>
</dbReference>
<dbReference type="Proteomes" id="UP000035068">
    <property type="component" value="Unassembled WGS sequence"/>
</dbReference>
<evidence type="ECO:0000256" key="6">
    <source>
        <dbReference type="ARBA" id="ARBA00022438"/>
    </source>
</evidence>
<dbReference type="SUPFAM" id="SSF63737">
    <property type="entry name" value="Leukotriene A4 hydrolase N-terminal domain"/>
    <property type="match status" value="1"/>
</dbReference>
<keyword evidence="19" id="KW-1185">Reference proteome</keyword>
<evidence type="ECO:0000256" key="2">
    <source>
        <dbReference type="ARBA" id="ARBA00001947"/>
    </source>
</evidence>
<dbReference type="Gene3D" id="3.30.2010.30">
    <property type="match status" value="1"/>
</dbReference>
<evidence type="ECO:0000259" key="15">
    <source>
        <dbReference type="Pfam" id="PF11940"/>
    </source>
</evidence>
<comment type="catalytic activity">
    <reaction evidence="1">
        <text>Release of an N-terminal amino acid, Xaa-|-Yaa- from a peptide, amide or arylamide. Xaa is preferably Ala, but may be most amino acids including Pro (slow action). When a terminal hydrophobic residue is followed by a prolyl residue, the two may be released as an intact Xaa-Pro dipeptide.</text>
        <dbReference type="EC" id="3.4.11.2"/>
    </reaction>
</comment>
<dbReference type="GO" id="GO:0016285">
    <property type="term" value="F:alanyl aminopeptidase activity"/>
    <property type="evidence" value="ECO:0007669"/>
    <property type="project" value="UniProtKB-EC"/>
</dbReference>
<dbReference type="GO" id="GO:0008270">
    <property type="term" value="F:zinc ion binding"/>
    <property type="evidence" value="ECO:0007669"/>
    <property type="project" value="InterPro"/>
</dbReference>
<evidence type="ECO:0000256" key="10">
    <source>
        <dbReference type="ARBA" id="ARBA00022833"/>
    </source>
</evidence>
<feature type="domain" description="Peptidase M1 membrane alanine aminopeptidase" evidence="14">
    <location>
        <begin position="230"/>
        <end position="440"/>
    </location>
</feature>
<feature type="domain" description="Aminopeptidase N-like N-terminal" evidence="17">
    <location>
        <begin position="23"/>
        <end position="190"/>
    </location>
</feature>
<dbReference type="FunFam" id="2.60.40.1730:FF:000005">
    <property type="entry name" value="Aminopeptidase N"/>
    <property type="match status" value="1"/>
</dbReference>
<dbReference type="SUPFAM" id="SSF55486">
    <property type="entry name" value="Metalloproteases ('zincins'), catalytic domain"/>
    <property type="match status" value="1"/>
</dbReference>
<dbReference type="Gene3D" id="1.25.50.10">
    <property type="entry name" value="Peptidase M1, alanyl aminopeptidase, C-terminal domain"/>
    <property type="match status" value="1"/>
</dbReference>
<evidence type="ECO:0000256" key="1">
    <source>
        <dbReference type="ARBA" id="ARBA00000098"/>
    </source>
</evidence>
<protein>
    <recommendedName>
        <fullName evidence="5">Aminopeptidase N</fullName>
        <ecNumber evidence="4">3.4.11.2</ecNumber>
    </recommendedName>
    <alternativeName>
        <fullName evidence="12">Alpha-aminoacylpeptide hydrolase</fullName>
    </alternativeName>
</protein>
<dbReference type="PRINTS" id="PR00756">
    <property type="entry name" value="ALADIPTASE"/>
</dbReference>
<accession>A0A0C2HRH6</accession>
<evidence type="ECO:0000256" key="11">
    <source>
        <dbReference type="ARBA" id="ARBA00023049"/>
    </source>
</evidence>
<dbReference type="FunFam" id="3.30.2010.30:FF:000002">
    <property type="entry name" value="Putative aminopeptidase N"/>
    <property type="match status" value="1"/>
</dbReference>
<dbReference type="GO" id="GO:0008237">
    <property type="term" value="F:metallopeptidase activity"/>
    <property type="evidence" value="ECO:0007669"/>
    <property type="project" value="UniProtKB-KW"/>
</dbReference>
<dbReference type="InterPro" id="IPR027268">
    <property type="entry name" value="Peptidase_M4/M1_CTD_sf"/>
</dbReference>
<feature type="domain" description="Peptidase M1 alanyl aminopeptidase Ig-like fold" evidence="15">
    <location>
        <begin position="448"/>
        <end position="552"/>
    </location>
</feature>
<evidence type="ECO:0000256" key="3">
    <source>
        <dbReference type="ARBA" id="ARBA00010136"/>
    </source>
</evidence>
<comment type="caution">
    <text evidence="18">The sequence shown here is derived from an EMBL/GenBank/DDBJ whole genome shotgun (WGS) entry which is preliminary data.</text>
</comment>
<dbReference type="MEROPS" id="M01.005"/>
<dbReference type="EMBL" id="JWJD01000001">
    <property type="protein sequence ID" value="KIH77465.1"/>
    <property type="molecule type" value="Genomic_DNA"/>
</dbReference>
<dbReference type="EC" id="3.4.11.2" evidence="4"/>
<dbReference type="FunFam" id="1.10.390.10:FF:000002">
    <property type="entry name" value="Aminopeptidase N"/>
    <property type="match status" value="1"/>
</dbReference>
<comment type="similarity">
    <text evidence="3">Belongs to the peptidase M1 family.</text>
</comment>
<dbReference type="Pfam" id="PF17432">
    <property type="entry name" value="DUF3458_C"/>
    <property type="match status" value="1"/>
</dbReference>
<keyword evidence="6 18" id="KW-0031">Aminopeptidase</keyword>
<dbReference type="InterPro" id="IPR014782">
    <property type="entry name" value="Peptidase_M1_dom"/>
</dbReference>
<dbReference type="PANTHER" id="PTHR46322:SF1">
    <property type="entry name" value="PUROMYCIN-SENSITIVE AMINOPEPTIDASE"/>
    <property type="match status" value="1"/>
</dbReference>
<dbReference type="InterPro" id="IPR035414">
    <property type="entry name" value="Peptidase_M1_pepN_Ig-like"/>
</dbReference>
<evidence type="ECO:0000313" key="18">
    <source>
        <dbReference type="EMBL" id="KIH77465.1"/>
    </source>
</evidence>
<comment type="cofactor">
    <cofactor evidence="2">
        <name>Zn(2+)</name>
        <dbReference type="ChEBI" id="CHEBI:29105"/>
    </cofactor>
</comment>
<dbReference type="Gene3D" id="2.60.40.1730">
    <property type="entry name" value="tricorn interacting facor f3 domain"/>
    <property type="match status" value="1"/>
</dbReference>
<dbReference type="InterPro" id="IPR038438">
    <property type="entry name" value="PepN_Ig-like_sf"/>
</dbReference>
<keyword evidence="7" id="KW-0645">Protease</keyword>
<dbReference type="Pfam" id="PF01433">
    <property type="entry name" value="Peptidase_M1"/>
    <property type="match status" value="1"/>
</dbReference>
<dbReference type="CDD" id="cd09600">
    <property type="entry name" value="M1_APN"/>
    <property type="match status" value="1"/>
</dbReference>
<sequence>MNPNQTINLDDYRPPAYLVNHIDLRFDLDESRTRVTALLEIVCNPQGSGAGSPLVLDGNNLELVKLRLDGRELSADEYSLEGERLVLGEVPVNFSLEIETLTDPSSNAALEGLYLSGGNFCTQCEPEGFRRITYFPDRPDVMAGYRTTIVADRARYPVLLANGNRVAHGELEGGKHFAEWVDPFPKPSYLFALVAGKLACLEDTFTTRSRRAIKLQIYVEAHNLDQCAHAMHSLKKAMRWDEERFGLECDLDQYMVVAVDDFNMGAMENKGLNIFNSKYVLARSDTATDVDFENIEGVIGHEYFHNWTGNRVTCRDWFQLSLKEGLTVFRDQEFSADMSVRAIKRIADVRLLRTAQFAEDAGPMAHPVRPSSYEEINNFYTLTVYHKGAEVIRMMHTLLGEQGFRRGMDLYFQRHDGQAVTTDDFVRAMEDAGAIDLVQFRRWYTQAGTPQVHVERHYDPQSHTYTLTLSQSCPATPGQDQKLPFHIPVAVGLLDGKGHSLPLHLEGETEGAAPHTRVLSLTEAQQTFRFTGVRREPVPSLLRDFSAPVKLTCDFSDDELAFLAGHDSDAFTRWDSGQQLALRVLLRMVDDFRQARTPQAPGALSAALRRTLGDTHLEAAFKAQALQLPSEAYVAEQMAVIDPLAVHQARDYLLRHLAKELRTDLLAGWQNHMDAGPYHFEPEAVGRRSLKNACLGYLTRLDEQVYVDLCVNQAQQGRNMTDVLAALSHLAQLDCPESDAQLAAFYDKWQAQPLVVDKWFTLQATSSRADTATRVSQLLQHPAFTLRNPNRVRSLLGAFSQGNPVHFHAASGAGYRLLGEHVCKIDAFNPQLAARLVSAFNHWRRYDAQRQMLMKEQLEQILDQPGLSRDVREVAGKSLGQ</sequence>
<keyword evidence="8" id="KW-0479">Metal-binding</keyword>
<dbReference type="InterPro" id="IPR001930">
    <property type="entry name" value="Peptidase_M1"/>
</dbReference>
<evidence type="ECO:0000313" key="19">
    <source>
        <dbReference type="Proteomes" id="UP000035068"/>
    </source>
</evidence>
<evidence type="ECO:0000256" key="4">
    <source>
        <dbReference type="ARBA" id="ARBA00012564"/>
    </source>
</evidence>
<evidence type="ECO:0000259" key="14">
    <source>
        <dbReference type="Pfam" id="PF01433"/>
    </source>
</evidence>
<organism evidence="18 19">
    <name type="scientific">Geoalkalibacter ferrihydriticus DSM 17813</name>
    <dbReference type="NCBI Taxonomy" id="1121915"/>
    <lineage>
        <taxon>Bacteria</taxon>
        <taxon>Pseudomonadati</taxon>
        <taxon>Thermodesulfobacteriota</taxon>
        <taxon>Desulfuromonadia</taxon>
        <taxon>Desulfuromonadales</taxon>
        <taxon>Geoalkalibacteraceae</taxon>
        <taxon>Geoalkalibacter</taxon>
    </lineage>
</organism>
<dbReference type="InterPro" id="IPR012779">
    <property type="entry name" value="Peptidase_M1_pepN"/>
</dbReference>
<dbReference type="GO" id="GO:0006508">
    <property type="term" value="P:proteolysis"/>
    <property type="evidence" value="ECO:0007669"/>
    <property type="project" value="UniProtKB-KW"/>
</dbReference>
<evidence type="ECO:0000256" key="8">
    <source>
        <dbReference type="ARBA" id="ARBA00022723"/>
    </source>
</evidence>
<dbReference type="Pfam" id="PF17900">
    <property type="entry name" value="Peptidase_M1_N"/>
    <property type="match status" value="1"/>
</dbReference>